<dbReference type="Proteomes" id="UP001172159">
    <property type="component" value="Unassembled WGS sequence"/>
</dbReference>
<gene>
    <name evidence="1" type="ORF">B0T21DRAFT_408862</name>
</gene>
<organism evidence="1 2">
    <name type="scientific">Apiosordaria backusii</name>
    <dbReference type="NCBI Taxonomy" id="314023"/>
    <lineage>
        <taxon>Eukaryota</taxon>
        <taxon>Fungi</taxon>
        <taxon>Dikarya</taxon>
        <taxon>Ascomycota</taxon>
        <taxon>Pezizomycotina</taxon>
        <taxon>Sordariomycetes</taxon>
        <taxon>Sordariomycetidae</taxon>
        <taxon>Sordariales</taxon>
        <taxon>Lasiosphaeriaceae</taxon>
        <taxon>Apiosordaria</taxon>
    </lineage>
</organism>
<sequence length="119" mass="11692">MSAPSPNTAAAATAANAAATAANAAATAANAAATAATAGDVELGLLGPNLLTHRCTCGDLHLRLPLPADPANQQGVMQGAGDQVGVGRTPAVRDWLRARQAAAGWVTFLAGPLAILGWS</sequence>
<dbReference type="AlphaFoldDB" id="A0AA40EME4"/>
<keyword evidence="2" id="KW-1185">Reference proteome</keyword>
<accession>A0AA40EME4</accession>
<comment type="caution">
    <text evidence="1">The sequence shown here is derived from an EMBL/GenBank/DDBJ whole genome shotgun (WGS) entry which is preliminary data.</text>
</comment>
<evidence type="ECO:0000313" key="1">
    <source>
        <dbReference type="EMBL" id="KAK0742011.1"/>
    </source>
</evidence>
<proteinExistence type="predicted"/>
<reference evidence="1" key="1">
    <citation type="submission" date="2023-06" db="EMBL/GenBank/DDBJ databases">
        <title>Genome-scale phylogeny and comparative genomics of the fungal order Sordariales.</title>
        <authorList>
            <consortium name="Lawrence Berkeley National Laboratory"/>
            <person name="Hensen N."/>
            <person name="Bonometti L."/>
            <person name="Westerberg I."/>
            <person name="Brannstrom I.O."/>
            <person name="Guillou S."/>
            <person name="Cros-Aarteil S."/>
            <person name="Calhoun S."/>
            <person name="Haridas S."/>
            <person name="Kuo A."/>
            <person name="Mondo S."/>
            <person name="Pangilinan J."/>
            <person name="Riley R."/>
            <person name="Labutti K."/>
            <person name="Andreopoulos B."/>
            <person name="Lipzen A."/>
            <person name="Chen C."/>
            <person name="Yanf M."/>
            <person name="Daum C."/>
            <person name="Ng V."/>
            <person name="Clum A."/>
            <person name="Steindorff A."/>
            <person name="Ohm R."/>
            <person name="Martin F."/>
            <person name="Silar P."/>
            <person name="Natvig D."/>
            <person name="Lalanne C."/>
            <person name="Gautier V."/>
            <person name="Ament-Velasquez S.L."/>
            <person name="Kruys A."/>
            <person name="Hutchinson M.I."/>
            <person name="Powell A.J."/>
            <person name="Barry K."/>
            <person name="Miller A.N."/>
            <person name="Grigoriev I.V."/>
            <person name="Debuchy R."/>
            <person name="Gladieux P."/>
            <person name="Thoren M.H."/>
            <person name="Johannesson H."/>
        </authorList>
    </citation>
    <scope>NUCLEOTIDE SEQUENCE</scope>
    <source>
        <strain evidence="1">CBS 540.89</strain>
    </source>
</reference>
<evidence type="ECO:0000313" key="2">
    <source>
        <dbReference type="Proteomes" id="UP001172159"/>
    </source>
</evidence>
<protein>
    <submittedName>
        <fullName evidence="1">Uncharacterized protein</fullName>
    </submittedName>
</protein>
<dbReference type="EMBL" id="JAUKTV010000003">
    <property type="protein sequence ID" value="KAK0742011.1"/>
    <property type="molecule type" value="Genomic_DNA"/>
</dbReference>
<name>A0AA40EME4_9PEZI</name>